<comment type="similarity">
    <text evidence="8">Belongs to the TRAP transporter small permease family.</text>
</comment>
<feature type="transmembrane region" description="Helical" evidence="9">
    <location>
        <begin position="43"/>
        <end position="72"/>
    </location>
</feature>
<keyword evidence="5 9" id="KW-0812">Transmembrane</keyword>
<keyword evidence="7 9" id="KW-0472">Membrane</keyword>
<comment type="caution">
    <text evidence="11">The sequence shown here is derived from an EMBL/GenBank/DDBJ whole genome shotgun (WGS) entry which is preliminary data.</text>
</comment>
<feature type="transmembrane region" description="Helical" evidence="9">
    <location>
        <begin position="117"/>
        <end position="141"/>
    </location>
</feature>
<dbReference type="GO" id="GO:0022857">
    <property type="term" value="F:transmembrane transporter activity"/>
    <property type="evidence" value="ECO:0007669"/>
    <property type="project" value="TreeGrafter"/>
</dbReference>
<keyword evidence="4" id="KW-0997">Cell inner membrane</keyword>
<keyword evidence="3" id="KW-1003">Cell membrane</keyword>
<evidence type="ECO:0000313" key="11">
    <source>
        <dbReference type="EMBL" id="RQW10561.1"/>
    </source>
</evidence>
<evidence type="ECO:0000256" key="4">
    <source>
        <dbReference type="ARBA" id="ARBA00022519"/>
    </source>
</evidence>
<name>A0A3N9P2X1_9BACL</name>
<dbReference type="RefSeq" id="WP_221621526.1">
    <property type="nucleotide sequence ID" value="NZ_RQPI01000008.1"/>
</dbReference>
<evidence type="ECO:0000256" key="3">
    <source>
        <dbReference type="ARBA" id="ARBA00022475"/>
    </source>
</evidence>
<accession>A0A3N9P2X1</accession>
<dbReference type="Pfam" id="PF04290">
    <property type="entry name" value="DctQ"/>
    <property type="match status" value="1"/>
</dbReference>
<dbReference type="Proteomes" id="UP000282529">
    <property type="component" value="Unassembled WGS sequence"/>
</dbReference>
<evidence type="ECO:0000256" key="5">
    <source>
        <dbReference type="ARBA" id="ARBA00022692"/>
    </source>
</evidence>
<dbReference type="EMBL" id="RQPI01000008">
    <property type="protein sequence ID" value="RQW10561.1"/>
    <property type="molecule type" value="Genomic_DNA"/>
</dbReference>
<feature type="transmembrane region" description="Helical" evidence="9">
    <location>
        <begin position="161"/>
        <end position="185"/>
    </location>
</feature>
<dbReference type="AlphaFoldDB" id="A0A3N9P2X1"/>
<feature type="domain" description="Tripartite ATP-independent periplasmic transporters DctQ component" evidence="10">
    <location>
        <begin position="55"/>
        <end position="180"/>
    </location>
</feature>
<evidence type="ECO:0000256" key="9">
    <source>
        <dbReference type="SAM" id="Phobius"/>
    </source>
</evidence>
<evidence type="ECO:0000256" key="7">
    <source>
        <dbReference type="ARBA" id="ARBA00023136"/>
    </source>
</evidence>
<keyword evidence="6 9" id="KW-1133">Transmembrane helix</keyword>
<dbReference type="PANTHER" id="PTHR35011:SF10">
    <property type="entry name" value="TRAP TRANSPORTER SMALL PERMEASE PROTEIN"/>
    <property type="match status" value="1"/>
</dbReference>
<evidence type="ECO:0000256" key="1">
    <source>
        <dbReference type="ARBA" id="ARBA00004429"/>
    </source>
</evidence>
<evidence type="ECO:0000256" key="6">
    <source>
        <dbReference type="ARBA" id="ARBA00022989"/>
    </source>
</evidence>
<dbReference type="InterPro" id="IPR055348">
    <property type="entry name" value="DctQ"/>
</dbReference>
<dbReference type="GO" id="GO:0005886">
    <property type="term" value="C:plasma membrane"/>
    <property type="evidence" value="ECO:0007669"/>
    <property type="project" value="UniProtKB-SubCell"/>
</dbReference>
<evidence type="ECO:0000313" key="12">
    <source>
        <dbReference type="Proteomes" id="UP000282529"/>
    </source>
</evidence>
<dbReference type="InterPro" id="IPR007387">
    <property type="entry name" value="TRAP_DctQ"/>
</dbReference>
<evidence type="ECO:0000256" key="8">
    <source>
        <dbReference type="ARBA" id="ARBA00038436"/>
    </source>
</evidence>
<evidence type="ECO:0000259" key="10">
    <source>
        <dbReference type="Pfam" id="PF04290"/>
    </source>
</evidence>
<dbReference type="GO" id="GO:0015740">
    <property type="term" value="P:C4-dicarboxylate transport"/>
    <property type="evidence" value="ECO:0007669"/>
    <property type="project" value="TreeGrafter"/>
</dbReference>
<reference evidence="11 12" key="1">
    <citation type="submission" date="2018-11" db="EMBL/GenBank/DDBJ databases">
        <title>Genome sequence of strain 7197.</title>
        <authorList>
            <person name="Gao J."/>
            <person name="Sun J."/>
        </authorList>
    </citation>
    <scope>NUCLEOTIDE SEQUENCE [LARGE SCALE GENOMIC DNA]</scope>
    <source>
        <strain evidence="11 12">7197</strain>
    </source>
</reference>
<feature type="transmembrane region" description="Helical" evidence="9">
    <location>
        <begin position="78"/>
        <end position="96"/>
    </location>
</feature>
<organism evidence="11 12">
    <name type="scientific">Paenibacillus rhizophilus</name>
    <dbReference type="NCBI Taxonomy" id="1850366"/>
    <lineage>
        <taxon>Bacteria</taxon>
        <taxon>Bacillati</taxon>
        <taxon>Bacillota</taxon>
        <taxon>Bacilli</taxon>
        <taxon>Bacillales</taxon>
        <taxon>Paenibacillaceae</taxon>
        <taxon>Paenibacillus</taxon>
    </lineage>
</organism>
<proteinExistence type="inferred from homology"/>
<keyword evidence="12" id="KW-1185">Reference proteome</keyword>
<gene>
    <name evidence="11" type="ORF">EH198_14940</name>
</gene>
<dbReference type="PANTHER" id="PTHR35011">
    <property type="entry name" value="2,3-DIKETO-L-GULONATE TRAP TRANSPORTER SMALL PERMEASE PROTEIN YIAM"/>
    <property type="match status" value="1"/>
</dbReference>
<sequence length="190" mass="21267">MRRLERVNELKAVRKESIRSDWKEGTASILNALEKISLRVNQFLAVIAGLAMLLIALLIVANVIIRVFYVPIPGVGEISGWLSAITAAFALGYTQIHRGHVDIDIILEKFPARIRGPVQGLMLLISMLFFGLISYRLAIYAYETMKSGGLSETLAVIYYPYIYLLAIGFFGLTLSLLTDSIKYLVRGDRR</sequence>
<keyword evidence="2" id="KW-0813">Transport</keyword>
<evidence type="ECO:0000256" key="2">
    <source>
        <dbReference type="ARBA" id="ARBA00022448"/>
    </source>
</evidence>
<comment type="subcellular location">
    <subcellularLocation>
        <location evidence="1">Cell inner membrane</location>
        <topology evidence="1">Multi-pass membrane protein</topology>
    </subcellularLocation>
</comment>
<protein>
    <submittedName>
        <fullName evidence="11">TRAP transporter small permease</fullName>
    </submittedName>
</protein>